<evidence type="ECO:0000313" key="5">
    <source>
        <dbReference type="Proteomes" id="UP001108025"/>
    </source>
</evidence>
<keyword evidence="5" id="KW-1185">Reference proteome</keyword>
<organism evidence="4 5">
    <name type="scientific">Chryseobacterium turcicum</name>
    <dbReference type="NCBI Taxonomy" id="2898076"/>
    <lineage>
        <taxon>Bacteria</taxon>
        <taxon>Pseudomonadati</taxon>
        <taxon>Bacteroidota</taxon>
        <taxon>Flavobacteriia</taxon>
        <taxon>Flavobacteriales</taxon>
        <taxon>Weeksellaceae</taxon>
        <taxon>Chryseobacterium group</taxon>
        <taxon>Chryseobacterium</taxon>
    </lineage>
</organism>
<feature type="domain" description="Secretion system C-terminal sorting" evidence="3">
    <location>
        <begin position="477"/>
        <end position="537"/>
    </location>
</feature>
<evidence type="ECO:0000313" key="4">
    <source>
        <dbReference type="EMBL" id="MCD1116047.1"/>
    </source>
</evidence>
<gene>
    <name evidence="4" type="ORF">LO744_04110</name>
</gene>
<accession>A0A9Q3V0F4</accession>
<feature type="signal peptide" evidence="2">
    <location>
        <begin position="1"/>
        <end position="21"/>
    </location>
</feature>
<evidence type="ECO:0000256" key="1">
    <source>
        <dbReference type="ARBA" id="ARBA00022729"/>
    </source>
</evidence>
<sequence length="542" mass="59004">MKKLITLLLTGFMISATSAQWNPNTDQNLFVADPGNGGSFSAMTKDGKTYIAFWKQVAAPTNFELWLQILDQNGNKLLDNGVMLSNQIPMSSYTTVGDIVVDSADNLFIGVTGTGAGTPLLVFKVTPQGTSIWPNGINAGEGYAPEILPLSNGDIIVGNLATTQAQMRVQRYNAAGQPVWAAPISIASDDPAKQTAPSDFFELPNSEVALLFHKKISAQTTSYLFAQKIDFNGNIIWSDGPLQVSTKTLSYNTKYSAVLDGSVVYYGYSTGQGNRFDSYLQRVNFSDGTKPWGVDGVDFDINQTSFEKNTRIAFATGSPYIWAVANYTTTGQGAGGEYVQKFDKNTGNRLFTDNAKQVFPITGEFMMHSGDLHLAQGKPYFVVEKRINTALLPTSLNAVLLNDNGDFAWTQQYIPMATFNGSKTSIDILKPINNQAVIVFKEQKPSDANSVVYAQNLVLPAAALGTRDIVKTKSISLYPNPATDVIHLDGADNSNFVIYNSVGQLVKSGEMKSGDIMVHELVKGQYILKLKGEEKAIKFIKK</sequence>
<evidence type="ECO:0000256" key="2">
    <source>
        <dbReference type="SAM" id="SignalP"/>
    </source>
</evidence>
<comment type="caution">
    <text evidence="4">The sequence shown here is derived from an EMBL/GenBank/DDBJ whole genome shotgun (WGS) entry which is preliminary data.</text>
</comment>
<dbReference type="EMBL" id="JAJNAY010000001">
    <property type="protein sequence ID" value="MCD1116047.1"/>
    <property type="molecule type" value="Genomic_DNA"/>
</dbReference>
<name>A0A9Q3V0F4_9FLAO</name>
<reference evidence="4" key="1">
    <citation type="submission" date="2021-11" db="EMBL/GenBank/DDBJ databases">
        <title>Description of novel Chryseobacterium species.</title>
        <authorList>
            <person name="Saticioglu I.B."/>
            <person name="Ay H."/>
            <person name="Altun S."/>
            <person name="Duman M."/>
        </authorList>
    </citation>
    <scope>NUCLEOTIDE SEQUENCE</scope>
    <source>
        <strain evidence="4">C-17</strain>
    </source>
</reference>
<dbReference type="RefSeq" id="WP_230667313.1">
    <property type="nucleotide sequence ID" value="NZ_JAJNAY010000001.1"/>
</dbReference>
<dbReference type="InterPro" id="IPR026444">
    <property type="entry name" value="Secre_tail"/>
</dbReference>
<feature type="chain" id="PRO_5040431234" evidence="2">
    <location>
        <begin position="22"/>
        <end position="542"/>
    </location>
</feature>
<evidence type="ECO:0000259" key="3">
    <source>
        <dbReference type="Pfam" id="PF18962"/>
    </source>
</evidence>
<dbReference type="AlphaFoldDB" id="A0A9Q3V0F4"/>
<protein>
    <submittedName>
        <fullName evidence="4">T9SS type A sorting domain-containing protein</fullName>
    </submittedName>
</protein>
<proteinExistence type="predicted"/>
<dbReference type="NCBIfam" id="TIGR04183">
    <property type="entry name" value="Por_Secre_tail"/>
    <property type="match status" value="1"/>
</dbReference>
<keyword evidence="1 2" id="KW-0732">Signal</keyword>
<dbReference type="Pfam" id="PF18962">
    <property type="entry name" value="Por_Secre_tail"/>
    <property type="match status" value="1"/>
</dbReference>
<dbReference type="Proteomes" id="UP001108025">
    <property type="component" value="Unassembled WGS sequence"/>
</dbReference>